<evidence type="ECO:0000313" key="3">
    <source>
        <dbReference type="Proteomes" id="UP001431131"/>
    </source>
</evidence>
<dbReference type="Gene3D" id="3.60.70.12">
    <property type="entry name" value="L-amino peptidase D-ALA esterase/amidase"/>
    <property type="match status" value="1"/>
</dbReference>
<dbReference type="PANTHER" id="PTHR36512:SF3">
    <property type="entry name" value="BLR5678 PROTEIN"/>
    <property type="match status" value="1"/>
</dbReference>
<dbReference type="InterPro" id="IPR016117">
    <property type="entry name" value="ArgJ-like_dom_sf"/>
</dbReference>
<dbReference type="Pfam" id="PF03576">
    <property type="entry name" value="Peptidase_S58"/>
    <property type="match status" value="1"/>
</dbReference>
<dbReference type="EMBL" id="JAKTTI010000031">
    <property type="protein sequence ID" value="MCH1627003.1"/>
    <property type="molecule type" value="Genomic_DNA"/>
</dbReference>
<evidence type="ECO:0000256" key="1">
    <source>
        <dbReference type="ARBA" id="ARBA00007068"/>
    </source>
</evidence>
<reference evidence="2" key="1">
    <citation type="submission" date="2022-02" db="EMBL/GenBank/DDBJ databases">
        <title>Fredinandcohnia quinoae sp. nov. isolated from Chenopodium quinoa seeds.</title>
        <authorList>
            <person name="Saati-Santamaria Z."/>
            <person name="Flores-Felix J.D."/>
            <person name="Igual J.M."/>
            <person name="Velazquez E."/>
            <person name="Garcia-Fraile P."/>
            <person name="Martinez-Molina E."/>
        </authorList>
    </citation>
    <scope>NUCLEOTIDE SEQUENCE</scope>
    <source>
        <strain evidence="2">SECRCQ15</strain>
    </source>
</reference>
<protein>
    <submittedName>
        <fullName evidence="2">P1 family peptidase</fullName>
    </submittedName>
</protein>
<dbReference type="Proteomes" id="UP001431131">
    <property type="component" value="Unassembled WGS sequence"/>
</dbReference>
<gene>
    <name evidence="2" type="ORF">MJG50_16840</name>
</gene>
<dbReference type="CDD" id="cd02253">
    <property type="entry name" value="DmpA"/>
    <property type="match status" value="1"/>
</dbReference>
<accession>A0AAW5ECX0</accession>
<keyword evidence="3" id="KW-1185">Reference proteome</keyword>
<proteinExistence type="inferred from homology"/>
<comment type="caution">
    <text evidence="2">The sequence shown here is derived from an EMBL/GenBank/DDBJ whole genome shotgun (WGS) entry which is preliminary data.</text>
</comment>
<evidence type="ECO:0000313" key="2">
    <source>
        <dbReference type="EMBL" id="MCH1627003.1"/>
    </source>
</evidence>
<comment type="similarity">
    <text evidence="1">Belongs to the peptidase S58 family.</text>
</comment>
<sequence length="352" mass="37754">MQKRIRDYGIKIGKHPTGKLNKISDVAGVTVGHSTIKKAGIQTGVTAIFPHGENIFINKVIGATYAMNGFGKTVGTLQVEELGTIETPILLTNTLSIGECANSLISYMLEQNRGIGITTGTVNPLVGECNDMFLNDIRSQAIRKEHVYEALHTASAEFEEGSVGAGTGMRCFGLKGGIGSSSRVISYPHGTYTIGVLVLSNFGELDQFRMNGLHVGEVLKEKVPSQPSGADKGSIMIVIATDLPITSRQLKRIIKRASVGLSRTGSYIGNGSGDIFIGFSTANRINHVPTDTILSLRCIHEDDIDETFKVVADATEEAILNSLITATTTVGRMGNIVFSLNEYIHDLLLEGK</sequence>
<dbReference type="AlphaFoldDB" id="A0AAW5ECX0"/>
<organism evidence="2 3">
    <name type="scientific">Fredinandcohnia quinoae</name>
    <dbReference type="NCBI Taxonomy" id="2918902"/>
    <lineage>
        <taxon>Bacteria</taxon>
        <taxon>Bacillati</taxon>
        <taxon>Bacillota</taxon>
        <taxon>Bacilli</taxon>
        <taxon>Bacillales</taxon>
        <taxon>Bacillaceae</taxon>
        <taxon>Fredinandcohnia</taxon>
    </lineage>
</organism>
<dbReference type="PANTHER" id="PTHR36512">
    <property type="entry name" value="D-AMINOPEPTIDASE"/>
    <property type="match status" value="1"/>
</dbReference>
<dbReference type="RefSeq" id="WP_240256920.1">
    <property type="nucleotide sequence ID" value="NZ_JAKTTI010000031.1"/>
</dbReference>
<name>A0AAW5ECX0_9BACI</name>
<dbReference type="InterPro" id="IPR005321">
    <property type="entry name" value="Peptidase_S58_DmpA"/>
</dbReference>
<dbReference type="SUPFAM" id="SSF56266">
    <property type="entry name" value="DmpA/ArgJ-like"/>
    <property type="match status" value="1"/>
</dbReference>
<dbReference type="GO" id="GO:0004177">
    <property type="term" value="F:aminopeptidase activity"/>
    <property type="evidence" value="ECO:0007669"/>
    <property type="project" value="TreeGrafter"/>
</dbReference>